<evidence type="ECO:0000259" key="12">
    <source>
        <dbReference type="PROSITE" id="PS50011"/>
    </source>
</evidence>
<dbReference type="InterPro" id="IPR000719">
    <property type="entry name" value="Prot_kinase_dom"/>
</dbReference>
<comment type="catalytic activity">
    <reaction evidence="9">
        <text>L-seryl-[protein] + ATP = O-phospho-L-seryl-[protein] + ADP + H(+)</text>
        <dbReference type="Rhea" id="RHEA:17989"/>
        <dbReference type="Rhea" id="RHEA-COMP:9863"/>
        <dbReference type="Rhea" id="RHEA-COMP:11604"/>
        <dbReference type="ChEBI" id="CHEBI:15378"/>
        <dbReference type="ChEBI" id="CHEBI:29999"/>
        <dbReference type="ChEBI" id="CHEBI:30616"/>
        <dbReference type="ChEBI" id="CHEBI:83421"/>
        <dbReference type="ChEBI" id="CHEBI:456216"/>
        <dbReference type="EC" id="2.7.11.1"/>
    </reaction>
</comment>
<name>A0A0F8BJW0_CERFI</name>
<keyword evidence="14" id="KW-1185">Reference proteome</keyword>
<dbReference type="EMBL" id="LBBL01000377">
    <property type="protein sequence ID" value="KKF92563.1"/>
    <property type="molecule type" value="Genomic_DNA"/>
</dbReference>
<feature type="binding site" evidence="10">
    <location>
        <position position="72"/>
    </location>
    <ligand>
        <name>ATP</name>
        <dbReference type="ChEBI" id="CHEBI:30616"/>
    </ligand>
</feature>
<keyword evidence="5 10" id="KW-0547">Nucleotide-binding</keyword>
<dbReference type="OrthoDB" id="248923at2759"/>
<dbReference type="InterPro" id="IPR008271">
    <property type="entry name" value="Ser/Thr_kinase_AS"/>
</dbReference>
<dbReference type="FunFam" id="1.10.510.10:FF:000670">
    <property type="entry name" value="Serine/threonin protein kinase, putative"/>
    <property type="match status" value="1"/>
</dbReference>
<dbReference type="GO" id="GO:0005737">
    <property type="term" value="C:cytoplasm"/>
    <property type="evidence" value="ECO:0007669"/>
    <property type="project" value="TreeGrafter"/>
</dbReference>
<evidence type="ECO:0000256" key="6">
    <source>
        <dbReference type="ARBA" id="ARBA00022777"/>
    </source>
</evidence>
<gene>
    <name evidence="13" type="primary">nak1_2</name>
    <name evidence="13" type="ORF">CFO_g5084</name>
</gene>
<feature type="region of interest" description="Disordered" evidence="11">
    <location>
        <begin position="946"/>
        <end position="1052"/>
    </location>
</feature>
<dbReference type="SUPFAM" id="SSF56112">
    <property type="entry name" value="Protein kinase-like (PK-like)"/>
    <property type="match status" value="1"/>
</dbReference>
<feature type="compositionally biased region" description="Low complexity" evidence="11">
    <location>
        <begin position="776"/>
        <end position="800"/>
    </location>
</feature>
<dbReference type="PANTHER" id="PTHR48012:SF10">
    <property type="entry name" value="FI20177P1"/>
    <property type="match status" value="1"/>
</dbReference>
<feature type="region of interest" description="Disordered" evidence="11">
    <location>
        <begin position="776"/>
        <end position="836"/>
    </location>
</feature>
<feature type="region of interest" description="Disordered" evidence="11">
    <location>
        <begin position="364"/>
        <end position="422"/>
    </location>
</feature>
<evidence type="ECO:0000256" key="5">
    <source>
        <dbReference type="ARBA" id="ARBA00022741"/>
    </source>
</evidence>
<dbReference type="InterPro" id="IPR017441">
    <property type="entry name" value="Protein_kinase_ATP_BS"/>
</dbReference>
<reference evidence="13 14" key="1">
    <citation type="submission" date="2015-04" db="EMBL/GenBank/DDBJ databases">
        <title>Genome sequence of Ceratocystis platani, a major pathogen of plane trees.</title>
        <authorList>
            <person name="Belbahri L."/>
        </authorList>
    </citation>
    <scope>NUCLEOTIDE SEQUENCE [LARGE SCALE GENOMIC DNA]</scope>
    <source>
        <strain evidence="13 14">CFO</strain>
    </source>
</reference>
<evidence type="ECO:0000256" key="1">
    <source>
        <dbReference type="ARBA" id="ARBA00008874"/>
    </source>
</evidence>
<evidence type="ECO:0000313" key="14">
    <source>
        <dbReference type="Proteomes" id="UP000034841"/>
    </source>
</evidence>
<dbReference type="InterPro" id="IPR011009">
    <property type="entry name" value="Kinase-like_dom_sf"/>
</dbReference>
<dbReference type="AlphaFoldDB" id="A0A0F8BJW0"/>
<dbReference type="PROSITE" id="PS00107">
    <property type="entry name" value="PROTEIN_KINASE_ATP"/>
    <property type="match status" value="1"/>
</dbReference>
<evidence type="ECO:0000256" key="7">
    <source>
        <dbReference type="ARBA" id="ARBA00022840"/>
    </source>
</evidence>
<dbReference type="PANTHER" id="PTHR48012">
    <property type="entry name" value="STERILE20-LIKE KINASE, ISOFORM B-RELATED"/>
    <property type="match status" value="1"/>
</dbReference>
<dbReference type="EC" id="2.7.11.1" evidence="2"/>
<feature type="region of interest" description="Disordered" evidence="11">
    <location>
        <begin position="473"/>
        <end position="499"/>
    </location>
</feature>
<organism evidence="13 14">
    <name type="scientific">Ceratocystis fimbriata f. sp. platani</name>
    <dbReference type="NCBI Taxonomy" id="88771"/>
    <lineage>
        <taxon>Eukaryota</taxon>
        <taxon>Fungi</taxon>
        <taxon>Dikarya</taxon>
        <taxon>Ascomycota</taxon>
        <taxon>Pezizomycotina</taxon>
        <taxon>Sordariomycetes</taxon>
        <taxon>Hypocreomycetidae</taxon>
        <taxon>Microascales</taxon>
        <taxon>Ceratocystidaceae</taxon>
        <taxon>Ceratocystis</taxon>
    </lineage>
</organism>
<dbReference type="Gene3D" id="1.10.510.10">
    <property type="entry name" value="Transferase(Phosphotransferase) domain 1"/>
    <property type="match status" value="1"/>
</dbReference>
<evidence type="ECO:0000313" key="13">
    <source>
        <dbReference type="EMBL" id="KKF92563.1"/>
    </source>
</evidence>
<keyword evidence="7 10" id="KW-0067">ATP-binding</keyword>
<keyword evidence="4 13" id="KW-0808">Transferase</keyword>
<evidence type="ECO:0000256" key="8">
    <source>
        <dbReference type="ARBA" id="ARBA00047899"/>
    </source>
</evidence>
<dbReference type="GO" id="GO:0004674">
    <property type="term" value="F:protein serine/threonine kinase activity"/>
    <property type="evidence" value="ECO:0007669"/>
    <property type="project" value="UniProtKB-KW"/>
</dbReference>
<evidence type="ECO:0000256" key="11">
    <source>
        <dbReference type="SAM" id="MobiDB-lite"/>
    </source>
</evidence>
<feature type="domain" description="Protein kinase" evidence="12">
    <location>
        <begin position="43"/>
        <end position="306"/>
    </location>
</feature>
<keyword evidence="6 13" id="KW-0418">Kinase</keyword>
<keyword evidence="3" id="KW-0723">Serine/threonine-protein kinase</keyword>
<feature type="compositionally biased region" description="Low complexity" evidence="11">
    <location>
        <begin position="954"/>
        <end position="967"/>
    </location>
</feature>
<comment type="catalytic activity">
    <reaction evidence="8">
        <text>L-threonyl-[protein] + ATP = O-phospho-L-threonyl-[protein] + ADP + H(+)</text>
        <dbReference type="Rhea" id="RHEA:46608"/>
        <dbReference type="Rhea" id="RHEA-COMP:11060"/>
        <dbReference type="Rhea" id="RHEA-COMP:11605"/>
        <dbReference type="ChEBI" id="CHEBI:15378"/>
        <dbReference type="ChEBI" id="CHEBI:30013"/>
        <dbReference type="ChEBI" id="CHEBI:30616"/>
        <dbReference type="ChEBI" id="CHEBI:61977"/>
        <dbReference type="ChEBI" id="CHEBI:456216"/>
        <dbReference type="EC" id="2.7.11.1"/>
    </reaction>
</comment>
<evidence type="ECO:0000256" key="2">
    <source>
        <dbReference type="ARBA" id="ARBA00012513"/>
    </source>
</evidence>
<feature type="compositionally biased region" description="Basic and acidic residues" evidence="11">
    <location>
        <begin position="1033"/>
        <end position="1044"/>
    </location>
</feature>
<feature type="compositionally biased region" description="Polar residues" evidence="11">
    <location>
        <begin position="699"/>
        <end position="720"/>
    </location>
</feature>
<dbReference type="SMART" id="SM00220">
    <property type="entry name" value="S_TKc"/>
    <property type="match status" value="1"/>
</dbReference>
<comment type="caution">
    <text evidence="13">The sequence shown here is derived from an EMBL/GenBank/DDBJ whole genome shotgun (WGS) entry which is preliminary data.</text>
</comment>
<protein>
    <recommendedName>
        <fullName evidence="2">non-specific serine/threonine protein kinase</fullName>
        <ecNumber evidence="2">2.7.11.1</ecNumber>
    </recommendedName>
</protein>
<dbReference type="InterPro" id="IPR050629">
    <property type="entry name" value="STE20/SPS1-PAK"/>
</dbReference>
<comment type="similarity">
    <text evidence="1">Belongs to the protein kinase superfamily. STE Ser/Thr protein kinase family. STE20 subfamily.</text>
</comment>
<dbReference type="PROSITE" id="PS50011">
    <property type="entry name" value="PROTEIN_KINASE_DOM"/>
    <property type="match status" value="1"/>
</dbReference>
<dbReference type="Proteomes" id="UP000034841">
    <property type="component" value="Unassembled WGS sequence"/>
</dbReference>
<dbReference type="GO" id="GO:0005524">
    <property type="term" value="F:ATP binding"/>
    <property type="evidence" value="ECO:0007669"/>
    <property type="project" value="UniProtKB-UniRule"/>
</dbReference>
<sequence>MAALHFMAGQMTDVRRKAVMDAQKMQSTILKEMTAQGKEIPPYELMELIGKGSFGRVYKATNRDTKKLVAVKIISIEEGDSMNPTNSDTFSDILKEVNTLKMLNSSGARNINMVVDSLLVDQSIWMVTEYCAGGSVATLMRPTGGLPEKWIIPILREVAEAMSWVHKEGIIHRDIKCANVLVTDAGGVQLCDFGVAGIINTRFDKRSTVTGTLQWMAPELFESAAYGTEVDIWAFGSMVYEVASGLPPNATTLQNIPNIGKFLKNNCPRLEGDQYSDLLKDMVAYCLVDDPAMRPRIEEIQQHPYIADTEDRFPTASLSKLVKAYRLWETQGGSRRSLFAVGGAQGQLEDVPPMPAMDDWNFNTMKEAPHTDDPDASAVYDAYGPGVDFPGQAPPPQKNGPRRRRRPPNLKGPTAPLEKVFDPNTLTNYRDNARAWYGRGESPPLTSDLPLRDHSQGQTVRESLINLDLSYDGTGTDAHGSDTIRASQKPPPHDNRRTQDWTFPVMAGGGSGQPDNHEDAMPSLPPAFNPPTEIYTSLIDLDEGFVEDNYSRPSTSQSDAAFASDTEERFGLEKHTSRRFEVPHTTREPSLYVPSTSQPREPSLYVAAPSGGPREPSLYVSDTNTTSALANATNGTSKSGYSDAGNQADNENDDGTIEIPDLNDGYREPSIYVTSSARTDREPSLYIDLDEARYERPESQMTDYTQYQQPKSHTKASSNALAGGQDANGVDRESGIFIPSFSDVKRQASMIIPDESRTDRLPSLLIPEDMGHHSSALAAANHGNGGNTEYTTGGYNGMYEDLGRDTDRELDENDSPPLHRREPNRSNGSSAAEPPAFWRQDSVSSSVASYSDFAASLVPFEVSMAPDAPTGNVMEGRCDAGDMKMEMQRLISAMQDHLCYTGSMLEKLPVRKAELHHFASTRSVLVNGYICVDDILRQAKAACRHSSRTSHTVSPSLSNLSSPSGSSAADIIWPSIERDDSEEMERAVKREPLSSDCDSESDGHGKTRSVSGSEYEDGTSDCHHEDCDGDDANNDHDHGGDKELSSSLPPPKCRPVRSRFCLAYPPSSLSPPPGLSAVPSLVSSSQTRDTHDRSSVEVIYCPLRVSPVPVGPDDGRTDEQRYGVLARIMNPQRVRDSFLQARLDARAYWARRHLALGYTPESFDQTLCMW</sequence>
<feature type="compositionally biased region" description="Polar residues" evidence="11">
    <location>
        <begin position="638"/>
        <end position="649"/>
    </location>
</feature>
<evidence type="ECO:0000256" key="4">
    <source>
        <dbReference type="ARBA" id="ARBA00022679"/>
    </source>
</evidence>
<feature type="compositionally biased region" description="Basic and acidic residues" evidence="11">
    <location>
        <begin position="984"/>
        <end position="993"/>
    </location>
</feature>
<evidence type="ECO:0000256" key="3">
    <source>
        <dbReference type="ARBA" id="ARBA00022527"/>
    </source>
</evidence>
<dbReference type="PROSITE" id="PS00108">
    <property type="entry name" value="PROTEIN_KINASE_ST"/>
    <property type="match status" value="1"/>
</dbReference>
<dbReference type="GO" id="GO:0106310">
    <property type="term" value="F:protein serine kinase activity"/>
    <property type="evidence" value="ECO:0007669"/>
    <property type="project" value="RHEA"/>
</dbReference>
<dbReference type="Pfam" id="PF00069">
    <property type="entry name" value="Pkinase"/>
    <property type="match status" value="1"/>
</dbReference>
<proteinExistence type="inferred from homology"/>
<evidence type="ECO:0000256" key="9">
    <source>
        <dbReference type="ARBA" id="ARBA00048679"/>
    </source>
</evidence>
<accession>A0A0F8BJW0</accession>
<evidence type="ECO:0000256" key="10">
    <source>
        <dbReference type="PROSITE-ProRule" id="PRU10141"/>
    </source>
</evidence>
<feature type="region of interest" description="Disordered" evidence="11">
    <location>
        <begin position="696"/>
        <end position="726"/>
    </location>
</feature>
<feature type="region of interest" description="Disordered" evidence="11">
    <location>
        <begin position="629"/>
        <end position="668"/>
    </location>
</feature>